<dbReference type="AlphaFoldDB" id="A0A5C6B1Q2"/>
<comment type="caution">
    <text evidence="1">The sequence shown here is derived from an EMBL/GenBank/DDBJ whole genome shotgun (WGS) entry which is preliminary data.</text>
</comment>
<evidence type="ECO:0000313" key="2">
    <source>
        <dbReference type="Proteomes" id="UP000319908"/>
    </source>
</evidence>
<gene>
    <name evidence="1" type="ORF">Poly21_56730</name>
</gene>
<keyword evidence="2" id="KW-1185">Reference proteome</keyword>
<evidence type="ECO:0000313" key="1">
    <source>
        <dbReference type="EMBL" id="TWU05409.1"/>
    </source>
</evidence>
<accession>A0A5C6B1Q2</accession>
<reference evidence="1 2" key="1">
    <citation type="journal article" date="2020" name="Antonie Van Leeuwenhoek">
        <title>Rhodopirellula heiligendammensis sp. nov., Rhodopirellula pilleata sp. nov., and Rhodopirellula solitaria sp. nov. isolated from natural or artificial marine surfaces in Northern Germany and California, USA, and emended description of the genus Rhodopirellula.</title>
        <authorList>
            <person name="Kallscheuer N."/>
            <person name="Wiegand S."/>
            <person name="Jogler M."/>
            <person name="Boedeker C."/>
            <person name="Peeters S.H."/>
            <person name="Rast P."/>
            <person name="Heuer A."/>
            <person name="Jetten M.S.M."/>
            <person name="Rohde M."/>
            <person name="Jogler C."/>
        </authorList>
    </citation>
    <scope>NUCLEOTIDE SEQUENCE [LARGE SCALE GENOMIC DNA]</scope>
    <source>
        <strain evidence="1 2">Poly21</strain>
    </source>
</reference>
<dbReference type="RefSeq" id="WP_302120734.1">
    <property type="nucleotide sequence ID" value="NZ_SJPU01000015.1"/>
</dbReference>
<protein>
    <submittedName>
        <fullName evidence="1">Uncharacterized protein</fullName>
    </submittedName>
</protein>
<sequence length="107" mass="12207">MNQTDIESLPDFCDKVVGFYCGPNPRYSIAIISPVPEIQGARIFYTGIAAPREPVRWDSGLLTAIAWDTVSSYTVFETEAEYERLLAIPENSQPRPHTNWLSRVFRR</sequence>
<name>A0A5C6B1Q2_9BACT</name>
<organism evidence="1 2">
    <name type="scientific">Allorhodopirellula heiligendammensis</name>
    <dbReference type="NCBI Taxonomy" id="2714739"/>
    <lineage>
        <taxon>Bacteria</taxon>
        <taxon>Pseudomonadati</taxon>
        <taxon>Planctomycetota</taxon>
        <taxon>Planctomycetia</taxon>
        <taxon>Pirellulales</taxon>
        <taxon>Pirellulaceae</taxon>
        <taxon>Allorhodopirellula</taxon>
    </lineage>
</organism>
<dbReference type="EMBL" id="SJPU01000015">
    <property type="protein sequence ID" value="TWU05409.1"/>
    <property type="molecule type" value="Genomic_DNA"/>
</dbReference>
<proteinExistence type="predicted"/>
<dbReference type="Proteomes" id="UP000319908">
    <property type="component" value="Unassembled WGS sequence"/>
</dbReference>